<evidence type="ECO:0000313" key="3">
    <source>
        <dbReference type="Proteomes" id="UP001168877"/>
    </source>
</evidence>
<name>A0AA39RCQ1_ACESA</name>
<organism evidence="2 3">
    <name type="scientific">Acer saccharum</name>
    <name type="common">Sugar maple</name>
    <dbReference type="NCBI Taxonomy" id="4024"/>
    <lineage>
        <taxon>Eukaryota</taxon>
        <taxon>Viridiplantae</taxon>
        <taxon>Streptophyta</taxon>
        <taxon>Embryophyta</taxon>
        <taxon>Tracheophyta</taxon>
        <taxon>Spermatophyta</taxon>
        <taxon>Magnoliopsida</taxon>
        <taxon>eudicotyledons</taxon>
        <taxon>Gunneridae</taxon>
        <taxon>Pentapetalae</taxon>
        <taxon>rosids</taxon>
        <taxon>malvids</taxon>
        <taxon>Sapindales</taxon>
        <taxon>Sapindaceae</taxon>
        <taxon>Hippocastanoideae</taxon>
        <taxon>Acereae</taxon>
        <taxon>Acer</taxon>
    </lineage>
</organism>
<reference evidence="2" key="1">
    <citation type="journal article" date="2022" name="Plant J.">
        <title>Strategies of tolerance reflected in two North American maple genomes.</title>
        <authorList>
            <person name="McEvoy S.L."/>
            <person name="Sezen U.U."/>
            <person name="Trouern-Trend A."/>
            <person name="McMahon S.M."/>
            <person name="Schaberg P.G."/>
            <person name="Yang J."/>
            <person name="Wegrzyn J.L."/>
            <person name="Swenson N.G."/>
        </authorList>
    </citation>
    <scope>NUCLEOTIDE SEQUENCE</scope>
    <source>
        <strain evidence="2">NS2018</strain>
    </source>
</reference>
<accession>A0AA39RCQ1</accession>
<comment type="caution">
    <text evidence="2">The sequence shown here is derived from an EMBL/GenBank/DDBJ whole genome shotgun (WGS) entry which is preliminary data.</text>
</comment>
<feature type="region of interest" description="Disordered" evidence="1">
    <location>
        <begin position="191"/>
        <end position="242"/>
    </location>
</feature>
<dbReference type="AlphaFoldDB" id="A0AA39RCQ1"/>
<evidence type="ECO:0000256" key="1">
    <source>
        <dbReference type="SAM" id="MobiDB-lite"/>
    </source>
</evidence>
<dbReference type="EMBL" id="JAUESC010000388">
    <property type="protein sequence ID" value="KAK0571113.1"/>
    <property type="molecule type" value="Genomic_DNA"/>
</dbReference>
<sequence>MEDKSSPCTVEIWLLGVSEQSHLLDIRRSFNLNFVSDGFGRKVGDAPSDLEVHDESGSKYGSKAEIGSRQDVGKDFQVRKLASHQSLCTSGKNKVVGTPKSTYQTLSSGKKKVDKGKGSWIKKVKAKPVITYDKTARVDLDKRLSEVDGLEISKSEFSTSTESGPLLWKGECSKRCLSNGPQSPSLEQVLLAHSGTLSNGQDDSITRKDLGSPPTFSPSKEDGDPTGEDGAREDREYENLVL</sequence>
<evidence type="ECO:0000313" key="2">
    <source>
        <dbReference type="EMBL" id="KAK0571113.1"/>
    </source>
</evidence>
<dbReference type="Proteomes" id="UP001168877">
    <property type="component" value="Unassembled WGS sequence"/>
</dbReference>
<reference evidence="2" key="2">
    <citation type="submission" date="2023-06" db="EMBL/GenBank/DDBJ databases">
        <authorList>
            <person name="Swenson N.G."/>
            <person name="Wegrzyn J.L."/>
            <person name="Mcevoy S.L."/>
        </authorList>
    </citation>
    <scope>NUCLEOTIDE SEQUENCE</scope>
    <source>
        <strain evidence="2">NS2018</strain>
        <tissue evidence="2">Leaf</tissue>
    </source>
</reference>
<gene>
    <name evidence="2" type="ORF">LWI29_011297</name>
</gene>
<proteinExistence type="predicted"/>
<feature type="compositionally biased region" description="Basic and acidic residues" evidence="1">
    <location>
        <begin position="219"/>
        <end position="242"/>
    </location>
</feature>
<protein>
    <submittedName>
        <fullName evidence="2">Uncharacterized protein</fullName>
    </submittedName>
</protein>
<keyword evidence="3" id="KW-1185">Reference proteome</keyword>